<dbReference type="EMBL" id="NNAY01001181">
    <property type="protein sequence ID" value="OXU24830.1"/>
    <property type="molecule type" value="Genomic_DNA"/>
</dbReference>
<reference evidence="1 2" key="1">
    <citation type="journal article" date="2017" name="Curr. Biol.">
        <title>The Evolution of Venom by Co-option of Single-Copy Genes.</title>
        <authorList>
            <person name="Martinson E.O."/>
            <person name="Mrinalini"/>
            <person name="Kelkar Y.D."/>
            <person name="Chang C.H."/>
            <person name="Werren J.H."/>
        </authorList>
    </citation>
    <scope>NUCLEOTIDE SEQUENCE [LARGE SCALE GENOMIC DNA]</scope>
    <source>
        <strain evidence="1 2">Alberta</strain>
        <tissue evidence="1">Whole body</tissue>
    </source>
</reference>
<keyword evidence="2" id="KW-1185">Reference proteome</keyword>
<name>A0A232F2W5_9HYME</name>
<evidence type="ECO:0000313" key="1">
    <source>
        <dbReference type="EMBL" id="OXU24830.1"/>
    </source>
</evidence>
<proteinExistence type="predicted"/>
<dbReference type="Proteomes" id="UP000215335">
    <property type="component" value="Unassembled WGS sequence"/>
</dbReference>
<evidence type="ECO:0000313" key="2">
    <source>
        <dbReference type="Proteomes" id="UP000215335"/>
    </source>
</evidence>
<dbReference type="OrthoDB" id="7676529at2759"/>
<sequence length="515" mass="59560">MYINTEPRDFLPNSFIVLNFYGTDTCFSWNEQEFACFPYSQDKRSTPVLNVLKAPAKIKCFREFNQRIFVLCYPTGIYKLTQNYEFGLLSKAGIELGSSFYEVLTPINGTLILEDKKQKIPKKLCTLTEDSDINVLSLNIDNTDKCLFESLLPSDCKNMDNSCLFAHDKKLFKLCQQNIKIIFNCDHLIKGIRPIQKHQKTSEIILQTNTNILILIHVVDKKLKFDKIHVDTNVQSVHAVNVDNMLFFAYSDEERVVHYATKMLNEDSLQEIRCEDKCIQSFQLYGSKFIILLNSSKELSQVSIQDLMKTDGEKADNFIELKSSMLNGIEDILDVMSYKTVELKKLQEEMGVKEDVLKRINLFNTKEHLKYCPQDSVARISKHMYLVSNYKQVLPKNSTIVRMLKSREKTMFAMKTVKDKDTIVEMPITLTNLSPTSYTTTDLITHKSSGGVWCLMKNYVQDPLPSESNLLHLSSDKRKFLKYKLLVLKNMAKTNNVSMEELSRIKREVRTMIVF</sequence>
<dbReference type="AlphaFoldDB" id="A0A232F2W5"/>
<protein>
    <submittedName>
        <fullName evidence="1">Uncharacterized protein</fullName>
    </submittedName>
</protein>
<organism evidence="1 2">
    <name type="scientific">Trichomalopsis sarcophagae</name>
    <dbReference type="NCBI Taxonomy" id="543379"/>
    <lineage>
        <taxon>Eukaryota</taxon>
        <taxon>Metazoa</taxon>
        <taxon>Ecdysozoa</taxon>
        <taxon>Arthropoda</taxon>
        <taxon>Hexapoda</taxon>
        <taxon>Insecta</taxon>
        <taxon>Pterygota</taxon>
        <taxon>Neoptera</taxon>
        <taxon>Endopterygota</taxon>
        <taxon>Hymenoptera</taxon>
        <taxon>Apocrita</taxon>
        <taxon>Proctotrupomorpha</taxon>
        <taxon>Chalcidoidea</taxon>
        <taxon>Pteromalidae</taxon>
        <taxon>Pteromalinae</taxon>
        <taxon>Trichomalopsis</taxon>
    </lineage>
</organism>
<gene>
    <name evidence="1" type="ORF">TSAR_000055</name>
</gene>
<accession>A0A232F2W5</accession>
<comment type="caution">
    <text evidence="1">The sequence shown here is derived from an EMBL/GenBank/DDBJ whole genome shotgun (WGS) entry which is preliminary data.</text>
</comment>